<evidence type="ECO:0000256" key="3">
    <source>
        <dbReference type="ARBA" id="ARBA00006026"/>
    </source>
</evidence>
<dbReference type="InterPro" id="IPR008977">
    <property type="entry name" value="PHM/PNGase_F_dom_sf"/>
</dbReference>
<dbReference type="GO" id="GO:0004598">
    <property type="term" value="F:peptidylamidoglycolate lyase activity"/>
    <property type="evidence" value="ECO:0007669"/>
    <property type="project" value="UniProtKB-EC"/>
</dbReference>
<evidence type="ECO:0000256" key="7">
    <source>
        <dbReference type="ARBA" id="ARBA00022729"/>
    </source>
</evidence>
<dbReference type="PANTHER" id="PTHR10680">
    <property type="entry name" value="PEPTIDYL-GLYCINE ALPHA-AMIDATING MONOOXYGENASE"/>
    <property type="match status" value="1"/>
</dbReference>
<feature type="binding site" evidence="23">
    <location>
        <position position="91"/>
    </location>
    <ligand>
        <name>Cu(2+)</name>
        <dbReference type="ChEBI" id="CHEBI:29036"/>
        <label>1</label>
        <note>catalytic</note>
    </ligand>
</feature>
<evidence type="ECO:0000256" key="10">
    <source>
        <dbReference type="ARBA" id="ARBA00022989"/>
    </source>
</evidence>
<dbReference type="InterPro" id="IPR001258">
    <property type="entry name" value="NHL_repeat"/>
</dbReference>
<evidence type="ECO:0000256" key="6">
    <source>
        <dbReference type="ARBA" id="ARBA00022723"/>
    </source>
</evidence>
<dbReference type="Pfam" id="PF03712">
    <property type="entry name" value="Cu2_monoox_C"/>
    <property type="match status" value="1"/>
</dbReference>
<evidence type="ECO:0000256" key="4">
    <source>
        <dbReference type="ARBA" id="ARBA00010263"/>
    </source>
</evidence>
<evidence type="ECO:0008006" key="31">
    <source>
        <dbReference type="Google" id="ProtNLM"/>
    </source>
</evidence>
<comment type="subcellular location">
    <subcellularLocation>
        <location evidence="2">Cytoplasmic vesicle</location>
    </subcellularLocation>
    <subcellularLocation>
        <location evidence="20">Endomembrane system</location>
        <topology evidence="20">Single-pass membrane protein</topology>
    </subcellularLocation>
</comment>
<evidence type="ECO:0000313" key="30">
    <source>
        <dbReference type="Proteomes" id="UP001314263"/>
    </source>
</evidence>
<dbReference type="Gene3D" id="2.60.120.310">
    <property type="entry name" value="Copper type II, ascorbate-dependent monooxygenase, N-terminal domain"/>
    <property type="match status" value="1"/>
</dbReference>
<feature type="transmembrane region" description="Helical" evidence="26">
    <location>
        <begin position="732"/>
        <end position="754"/>
    </location>
</feature>
<feature type="binding site" evidence="22">
    <location>
        <position position="549"/>
    </location>
    <ligand>
        <name>a protein</name>
        <dbReference type="ChEBI" id="CHEBI:16541"/>
    </ligand>
    <ligandPart>
        <name>C-terminal Xaa-(2S)-2-hydroxyglycine residue</name>
        <dbReference type="ChEBI" id="CHEBI:142768"/>
    </ligandPart>
</feature>
<evidence type="ECO:0000256" key="24">
    <source>
        <dbReference type="PIRSR" id="PIRSR600720-3"/>
    </source>
</evidence>
<keyword evidence="9 23" id="KW-0862">Zinc</keyword>
<evidence type="ECO:0000256" key="11">
    <source>
        <dbReference type="ARBA" id="ARBA00023002"/>
    </source>
</evidence>
<dbReference type="SUPFAM" id="SSF49742">
    <property type="entry name" value="PHM/PNGase F"/>
    <property type="match status" value="2"/>
</dbReference>
<comment type="cofactor">
    <cofactor evidence="23">
        <name>Zn(2+)</name>
        <dbReference type="ChEBI" id="CHEBI:29105"/>
    </cofactor>
    <text evidence="23">Binds one Zn(2+) ion per subunit.</text>
</comment>
<dbReference type="GO" id="GO:0012505">
    <property type="term" value="C:endomembrane system"/>
    <property type="evidence" value="ECO:0007669"/>
    <property type="project" value="UniProtKB-SubCell"/>
</dbReference>
<dbReference type="PANTHER" id="PTHR10680:SF14">
    <property type="entry name" value="PEPTIDYL-GLYCINE ALPHA-AMIDATING MONOOXYGENASE"/>
    <property type="match status" value="1"/>
</dbReference>
<keyword evidence="15 24" id="KW-1015">Disulfide bond</keyword>
<keyword evidence="18" id="KW-0511">Multifunctional enzyme</keyword>
<dbReference type="GO" id="GO:0006518">
    <property type="term" value="P:peptide metabolic process"/>
    <property type="evidence" value="ECO:0007669"/>
    <property type="project" value="InterPro"/>
</dbReference>
<feature type="binding site" evidence="23">
    <location>
        <position position="533"/>
    </location>
    <ligand>
        <name>Zn(2+)</name>
        <dbReference type="ChEBI" id="CHEBI:29105"/>
        <note>catalytic</note>
    </ligand>
</feature>
<keyword evidence="30" id="KW-1185">Reference proteome</keyword>
<feature type="disulfide bond" evidence="24">
    <location>
        <begin position="65"/>
        <end position="109"/>
    </location>
</feature>
<keyword evidence="13" id="KW-0503">Monooxygenase</keyword>
<dbReference type="InterPro" id="IPR024548">
    <property type="entry name" value="Cu2_monoox_C"/>
</dbReference>
<keyword evidence="10 26" id="KW-1133">Transmembrane helix</keyword>
<feature type="binding site" evidence="23">
    <location>
        <position position="157"/>
    </location>
    <ligand>
        <name>Cu(2+)</name>
        <dbReference type="ChEBI" id="CHEBI:29036"/>
        <label>1</label>
        <note>catalytic</note>
    </ligand>
</feature>
<sequence length="764" mass="83117">MVFRDKGRRHKEQMFSSISLSALILGSLYAEAASTKSHGGRSSKITHIETLVPEYHTDHAEMYLCTSVLLPDEPLKLVGVEPLSKQEVVHHMLLFGCAEPAAPDRVWDCHTHSVCKEAGSHVLYGWAKGAEAMHLPAGVGFRVGQGTGSTHLVLQVHYTQLRPPGDQSGVRLKLTDDVLPFSAGMMMFASFFSIPPHVDTHLVPTKCCYAGFEPAHGFAYRVHTHALGRSVYMDRIESGGEHSRLCEHSPQLPQGFTPVDNITFWPGDTLEATCHFDSMERDEVTHAGATHHDEMCNLYMMMWSEMPVFMTCSGAGTWHNAPYTDIHGPGGIPENAALVTEAAQHWRPPPPWREGRRGAGPAMGQVAGVAKGHRGSVWVLHRAGRTWDGGSFEGGGAGERTLLKQTIAEDVVLQLDQETGEVLSQWGAGEFMLPHMVTVDREGAIWTTDVALHVATKWSPTGEKLLELGHRLVPGHDQEHLCKPTQVAVANDGRIFVGDGYCNSRVVEYSAAGAWQGEFVLPASAGQALQNPHSLVLEECGRALYVAEREASRVHRFSLATRALEGTWDLKQHGPVYALTAGPYGAILALSWNRDAPGQPSTVAWLDTQQVGRVGAAWEVPGVRAPHDLAAIASPVRLAGKERPLALLIAETWEASDSRLHKFILLPQGEELHVEAEPKPVTARSQWLEVLGEPGAEEDGAGKGKSAFFKKLAGLRQMGSPDQDTWKSLRQVLFVGVPLTALVAGVAFGFWRLAGPAARPKGLL</sequence>
<feature type="binding site" evidence="23">
    <location>
        <position position="225"/>
    </location>
    <ligand>
        <name>Cu(2+)</name>
        <dbReference type="ChEBI" id="CHEBI:29036"/>
        <label>1</label>
        <note>catalytic</note>
    </ligand>
</feature>
<keyword evidence="7" id="KW-0732">Signal</keyword>
<evidence type="ECO:0000256" key="9">
    <source>
        <dbReference type="ARBA" id="ARBA00022833"/>
    </source>
</evidence>
<dbReference type="InterPro" id="IPR011042">
    <property type="entry name" value="6-blade_b-propeller_TolB-like"/>
</dbReference>
<feature type="domain" description="Copper type II ascorbate-dependent monooxygenase C-terminal" evidence="28">
    <location>
        <begin position="183"/>
        <end position="315"/>
    </location>
</feature>
<evidence type="ECO:0000256" key="20">
    <source>
        <dbReference type="ARBA" id="ARBA00037847"/>
    </source>
</evidence>
<feature type="domain" description="Copper type II ascorbate-dependent monooxygenase N-terminal" evidence="27">
    <location>
        <begin position="58"/>
        <end position="160"/>
    </location>
</feature>
<evidence type="ECO:0000256" key="2">
    <source>
        <dbReference type="ARBA" id="ARBA00004541"/>
    </source>
</evidence>
<feature type="repeat" description="NHL" evidence="25">
    <location>
        <begin position="473"/>
        <end position="512"/>
    </location>
</feature>
<dbReference type="SUPFAM" id="SSF101898">
    <property type="entry name" value="NHL repeat"/>
    <property type="match status" value="1"/>
</dbReference>
<comment type="catalytic activity">
    <reaction evidence="21">
        <text>a [peptide]-C-terminal glycine + 2 L-ascorbate + O2 = a [peptide]-C-terminal (2S)-2-hydroxyglycine + 2 monodehydro-L-ascorbate radical + H2O</text>
        <dbReference type="Rhea" id="RHEA:21452"/>
        <dbReference type="Rhea" id="RHEA-COMP:13486"/>
        <dbReference type="Rhea" id="RHEA-COMP:15321"/>
        <dbReference type="ChEBI" id="CHEBI:15377"/>
        <dbReference type="ChEBI" id="CHEBI:15379"/>
        <dbReference type="ChEBI" id="CHEBI:38290"/>
        <dbReference type="ChEBI" id="CHEBI:59513"/>
        <dbReference type="ChEBI" id="CHEBI:137000"/>
        <dbReference type="ChEBI" id="CHEBI:142768"/>
        <dbReference type="EC" id="1.14.17.3"/>
    </reaction>
</comment>
<keyword evidence="8" id="KW-0677">Repeat</keyword>
<feature type="binding site" evidence="23">
    <location>
        <position position="90"/>
    </location>
    <ligand>
        <name>Cu(2+)</name>
        <dbReference type="ChEBI" id="CHEBI:29036"/>
        <label>1</label>
        <note>catalytic</note>
    </ligand>
</feature>
<proteinExistence type="inferred from homology"/>
<evidence type="ECO:0000256" key="8">
    <source>
        <dbReference type="ARBA" id="ARBA00022737"/>
    </source>
</evidence>
<keyword evidence="19" id="KW-0968">Cytoplasmic vesicle</keyword>
<gene>
    <name evidence="29" type="ORF">CVIRNUC_001514</name>
</gene>
<evidence type="ECO:0000256" key="15">
    <source>
        <dbReference type="ARBA" id="ARBA00023157"/>
    </source>
</evidence>
<evidence type="ECO:0000256" key="5">
    <source>
        <dbReference type="ARBA" id="ARBA00022692"/>
    </source>
</evidence>
<keyword evidence="23" id="KW-0106">Calcium</keyword>
<dbReference type="InterPro" id="IPR014784">
    <property type="entry name" value="Cu2_ascorb_mOase-like_C"/>
</dbReference>
<evidence type="ECO:0000256" key="16">
    <source>
        <dbReference type="ARBA" id="ARBA00023180"/>
    </source>
</evidence>
<dbReference type="CDD" id="cd14958">
    <property type="entry name" value="NHL_PAL_like"/>
    <property type="match status" value="1"/>
</dbReference>
<dbReference type="InterPro" id="IPR036939">
    <property type="entry name" value="Cu2_ascorb_mOase_N_sf"/>
</dbReference>
<keyword evidence="5 26" id="KW-0812">Transmembrane</keyword>
<dbReference type="Gene3D" id="2.60.120.230">
    <property type="match status" value="1"/>
</dbReference>
<feature type="binding site" evidence="22">
    <location>
        <position position="501"/>
    </location>
    <ligand>
        <name>a protein</name>
        <dbReference type="ChEBI" id="CHEBI:16541"/>
    </ligand>
    <ligandPart>
        <name>C-terminal Xaa-(2S)-2-hydroxyglycine residue</name>
        <dbReference type="ChEBI" id="CHEBI:142768"/>
    </ligandPart>
</feature>
<evidence type="ECO:0000313" key="29">
    <source>
        <dbReference type="EMBL" id="CAK0744007.1"/>
    </source>
</evidence>
<name>A0AAV1HU88_9CHLO</name>
<comment type="similarity">
    <text evidence="4">In the N-terminal section; belongs to the copper type II ascorbate-dependent monooxygenase family.</text>
</comment>
<keyword evidence="6 23" id="KW-0479">Metal-binding</keyword>
<dbReference type="InterPro" id="IPR000720">
    <property type="entry name" value="PHM/PAL"/>
</dbReference>
<reference evidence="29 30" key="1">
    <citation type="submission" date="2023-10" db="EMBL/GenBank/DDBJ databases">
        <authorList>
            <person name="Maclean D."/>
            <person name="Macfadyen A."/>
        </authorList>
    </citation>
    <scope>NUCLEOTIDE SEQUENCE [LARGE SCALE GENOMIC DNA]</scope>
</reference>
<feature type="binding site" evidence="23">
    <location>
        <position position="295"/>
    </location>
    <ligand>
        <name>Cu(2+)</name>
        <dbReference type="ChEBI" id="CHEBI:29036"/>
        <label>1</label>
        <note>catalytic</note>
    </ligand>
</feature>
<feature type="binding site" evidence="23">
    <location>
        <position position="435"/>
    </location>
    <ligand>
        <name>Zn(2+)</name>
        <dbReference type="ChEBI" id="CHEBI:29105"/>
        <note>catalytic</note>
    </ligand>
</feature>
<keyword evidence="14 26" id="KW-0472">Membrane</keyword>
<evidence type="ECO:0000256" key="18">
    <source>
        <dbReference type="ARBA" id="ARBA00023268"/>
    </source>
</evidence>
<dbReference type="GO" id="GO:0031410">
    <property type="term" value="C:cytoplasmic vesicle"/>
    <property type="evidence" value="ECO:0007669"/>
    <property type="project" value="UniProtKB-SubCell"/>
</dbReference>
<dbReference type="Pfam" id="PF01436">
    <property type="entry name" value="NHL"/>
    <property type="match status" value="1"/>
</dbReference>
<comment type="similarity">
    <text evidence="3">In the C-terminal section; belongs to the peptidyl-alpha-hydroxyglycine alpha-amidating lyase family.</text>
</comment>
<dbReference type="Gene3D" id="2.120.10.30">
    <property type="entry name" value="TolB, C-terminal domain"/>
    <property type="match status" value="1"/>
</dbReference>
<feature type="disulfide bond" evidence="24">
    <location>
        <begin position="208"/>
        <end position="312"/>
    </location>
</feature>
<comment type="caution">
    <text evidence="29">The sequence shown here is derived from an EMBL/GenBank/DDBJ whole genome shotgun (WGS) entry which is preliminary data.</text>
</comment>
<evidence type="ECO:0000256" key="23">
    <source>
        <dbReference type="PIRSR" id="PIRSR600720-2"/>
    </source>
</evidence>
<comment type="catalytic activity">
    <reaction evidence="1">
        <text>a [peptide]-C-terminal (2S)-2-hydroxyglycine = a [peptide]-C-terminal amide + glyoxylate</text>
        <dbReference type="Rhea" id="RHEA:20924"/>
        <dbReference type="Rhea" id="RHEA-COMP:13485"/>
        <dbReference type="Rhea" id="RHEA-COMP:15321"/>
        <dbReference type="ChEBI" id="CHEBI:36655"/>
        <dbReference type="ChEBI" id="CHEBI:137001"/>
        <dbReference type="ChEBI" id="CHEBI:142768"/>
        <dbReference type="EC" id="4.3.2.5"/>
    </reaction>
</comment>
<feature type="disulfide bond" evidence="24">
    <location>
        <begin position="97"/>
        <end position="115"/>
    </location>
</feature>
<feature type="binding site" evidence="23">
    <location>
        <position position="223"/>
    </location>
    <ligand>
        <name>Cu(2+)</name>
        <dbReference type="ChEBI" id="CHEBI:29036"/>
        <label>1</label>
        <note>catalytic</note>
    </ligand>
</feature>
<evidence type="ECO:0000256" key="12">
    <source>
        <dbReference type="ARBA" id="ARBA00023008"/>
    </source>
</evidence>
<evidence type="ECO:0000256" key="14">
    <source>
        <dbReference type="ARBA" id="ARBA00023136"/>
    </source>
</evidence>
<dbReference type="InterPro" id="IPR014783">
    <property type="entry name" value="Cu2_ascorb_mOase_CS-2"/>
</dbReference>
<dbReference type="GO" id="GO:0005507">
    <property type="term" value="F:copper ion binding"/>
    <property type="evidence" value="ECO:0007669"/>
    <property type="project" value="InterPro"/>
</dbReference>
<dbReference type="PRINTS" id="PR00790">
    <property type="entry name" value="PAMONOXGNASE"/>
</dbReference>
<dbReference type="InterPro" id="IPR000323">
    <property type="entry name" value="Cu2_ascorb_mOase_N"/>
</dbReference>
<evidence type="ECO:0000256" key="21">
    <source>
        <dbReference type="ARBA" id="ARBA00048431"/>
    </source>
</evidence>
<dbReference type="EMBL" id="CAUYUE010000002">
    <property type="protein sequence ID" value="CAK0744007.1"/>
    <property type="molecule type" value="Genomic_DNA"/>
</dbReference>
<evidence type="ECO:0000256" key="17">
    <source>
        <dbReference type="ARBA" id="ARBA00023239"/>
    </source>
</evidence>
<evidence type="ECO:0000256" key="13">
    <source>
        <dbReference type="ARBA" id="ARBA00023033"/>
    </source>
</evidence>
<evidence type="ECO:0000256" key="19">
    <source>
        <dbReference type="ARBA" id="ARBA00023329"/>
    </source>
</evidence>
<accession>A0AAV1HU88</accession>
<dbReference type="AlphaFoldDB" id="A0AAV1HU88"/>
<evidence type="ECO:0000256" key="22">
    <source>
        <dbReference type="PIRSR" id="PIRSR600720-1"/>
    </source>
</evidence>
<dbReference type="Pfam" id="PF01082">
    <property type="entry name" value="Cu2_monooxygen"/>
    <property type="match status" value="1"/>
</dbReference>
<protein>
    <recommendedName>
        <fullName evidence="31">Peptidylglycine monooxygenase</fullName>
    </recommendedName>
</protein>
<dbReference type="PROSITE" id="PS00084">
    <property type="entry name" value="CU2_MONOOXYGENASE_1"/>
    <property type="match status" value="1"/>
</dbReference>
<evidence type="ECO:0000256" key="26">
    <source>
        <dbReference type="SAM" id="Phobius"/>
    </source>
</evidence>
<dbReference type="GO" id="GO:0004504">
    <property type="term" value="F:peptidylglycine monooxygenase activity"/>
    <property type="evidence" value="ECO:0007669"/>
    <property type="project" value="UniProtKB-EC"/>
</dbReference>
<comment type="cofactor">
    <cofactor evidence="23">
        <name>Cu(2+)</name>
        <dbReference type="ChEBI" id="CHEBI:29036"/>
    </cofactor>
    <text evidence="23">Binds 2 Cu(2+) ions per subunit.</text>
</comment>
<dbReference type="GO" id="GO:0016020">
    <property type="term" value="C:membrane"/>
    <property type="evidence" value="ECO:0007669"/>
    <property type="project" value="InterPro"/>
</dbReference>
<organism evidence="29 30">
    <name type="scientific">Coccomyxa viridis</name>
    <dbReference type="NCBI Taxonomy" id="1274662"/>
    <lineage>
        <taxon>Eukaryota</taxon>
        <taxon>Viridiplantae</taxon>
        <taxon>Chlorophyta</taxon>
        <taxon>core chlorophytes</taxon>
        <taxon>Trebouxiophyceae</taxon>
        <taxon>Trebouxiophyceae incertae sedis</taxon>
        <taxon>Coccomyxaceae</taxon>
        <taxon>Coccomyxa</taxon>
    </lineage>
</organism>
<feature type="disulfide bond" evidence="24">
    <location>
        <begin position="274"/>
        <end position="296"/>
    </location>
</feature>
<evidence type="ECO:0000259" key="28">
    <source>
        <dbReference type="Pfam" id="PF03712"/>
    </source>
</evidence>
<keyword evidence="16" id="KW-0325">Glycoprotein</keyword>
<evidence type="ECO:0000259" key="27">
    <source>
        <dbReference type="Pfam" id="PF01082"/>
    </source>
</evidence>
<keyword evidence="17" id="KW-0456">Lyase</keyword>
<dbReference type="PROSITE" id="PS51125">
    <property type="entry name" value="NHL"/>
    <property type="match status" value="1"/>
</dbReference>
<dbReference type="InterPro" id="IPR020611">
    <property type="entry name" value="Cu2_ascorb_mOase_CS-1"/>
</dbReference>
<evidence type="ECO:0000256" key="25">
    <source>
        <dbReference type="PROSITE-ProRule" id="PRU00504"/>
    </source>
</evidence>
<feature type="disulfide bond" evidence="24">
    <location>
        <begin position="482"/>
        <end position="502"/>
    </location>
</feature>
<feature type="binding site" evidence="22">
    <location>
        <position position="382"/>
    </location>
    <ligand>
        <name>a protein</name>
        <dbReference type="ChEBI" id="CHEBI:16541"/>
    </ligand>
    <ligandPart>
        <name>C-terminal Xaa-(2S)-2-hydroxyglycine residue</name>
        <dbReference type="ChEBI" id="CHEBI:142768"/>
    </ligandPart>
</feature>
<evidence type="ECO:0000256" key="1">
    <source>
        <dbReference type="ARBA" id="ARBA00000686"/>
    </source>
</evidence>
<dbReference type="PROSITE" id="PS00085">
    <property type="entry name" value="CU2_MONOOXYGENASE_2"/>
    <property type="match status" value="1"/>
</dbReference>
<keyword evidence="12 23" id="KW-0186">Copper</keyword>
<keyword evidence="11" id="KW-0560">Oxidoreductase</keyword>
<feature type="binding site" evidence="23">
    <location>
        <position position="369"/>
    </location>
    <ligand>
        <name>Ca(2+)</name>
        <dbReference type="ChEBI" id="CHEBI:29108"/>
        <note>structural</note>
    </ligand>
</feature>
<dbReference type="Proteomes" id="UP001314263">
    <property type="component" value="Unassembled WGS sequence"/>
</dbReference>